<dbReference type="SUPFAM" id="SSF46689">
    <property type="entry name" value="Homeodomain-like"/>
    <property type="match status" value="1"/>
</dbReference>
<dbReference type="Proteomes" id="UP000294914">
    <property type="component" value="Unassembled WGS sequence"/>
</dbReference>
<dbReference type="InterPro" id="IPR050109">
    <property type="entry name" value="HTH-type_TetR-like_transc_reg"/>
</dbReference>
<organism evidence="6 7">
    <name type="scientific">Thiohalophilus thiocyanatoxydans</name>
    <dbReference type="NCBI Taxonomy" id="381308"/>
    <lineage>
        <taxon>Bacteria</taxon>
        <taxon>Pseudomonadati</taxon>
        <taxon>Pseudomonadota</taxon>
        <taxon>Gammaproteobacteria</taxon>
        <taxon>Thiohalomonadales</taxon>
        <taxon>Thiohalophilaceae</taxon>
        <taxon>Thiohalophilus</taxon>
    </lineage>
</organism>
<dbReference type="PRINTS" id="PR00455">
    <property type="entry name" value="HTHTETR"/>
</dbReference>
<gene>
    <name evidence="6" type="ORF">EDC23_2261</name>
</gene>
<feature type="domain" description="HTH tetR-type" evidence="5">
    <location>
        <begin position="19"/>
        <end position="79"/>
    </location>
</feature>
<dbReference type="InterPro" id="IPR009057">
    <property type="entry name" value="Homeodomain-like_sf"/>
</dbReference>
<dbReference type="Pfam" id="PF14246">
    <property type="entry name" value="TetR_C_7"/>
    <property type="match status" value="1"/>
</dbReference>
<keyword evidence="3" id="KW-0804">Transcription</keyword>
<keyword evidence="1" id="KW-0805">Transcription regulation</keyword>
<dbReference type="Pfam" id="PF00440">
    <property type="entry name" value="TetR_N"/>
    <property type="match status" value="1"/>
</dbReference>
<comment type="caution">
    <text evidence="6">The sequence shown here is derived from an EMBL/GenBank/DDBJ whole genome shotgun (WGS) entry which is preliminary data.</text>
</comment>
<evidence type="ECO:0000313" key="7">
    <source>
        <dbReference type="Proteomes" id="UP000294914"/>
    </source>
</evidence>
<evidence type="ECO:0000256" key="4">
    <source>
        <dbReference type="PROSITE-ProRule" id="PRU00335"/>
    </source>
</evidence>
<sequence length="217" mass="24788">MAKTLLEQSDSRRHQRRKAARPGEIIAAALELFVEHGFAATRLEDVARQAGVSKGTVYLYFDSKEALFEAVVREIVIPQVERSELLAQQHRGSQAELLEQLVMNWWQSVSAGPVCGIPKLIVAESANFPQAAQFFVDNVINRVRGIFNKVIEKGIEQGEFRQIDPEYVTRLLMSPMVLLAIWRHSLQPYDQTFPMDEQTYLHQHLDLFLNGLKKEMP</sequence>
<dbReference type="PANTHER" id="PTHR30055:SF226">
    <property type="entry name" value="HTH-TYPE TRANSCRIPTIONAL REGULATOR PKSA"/>
    <property type="match status" value="1"/>
</dbReference>
<name>A0A4R8ILZ3_9GAMM</name>
<feature type="DNA-binding region" description="H-T-H motif" evidence="4">
    <location>
        <begin position="42"/>
        <end position="61"/>
    </location>
</feature>
<dbReference type="PROSITE" id="PS50977">
    <property type="entry name" value="HTH_TETR_2"/>
    <property type="match status" value="1"/>
</dbReference>
<reference evidence="6 7" key="1">
    <citation type="submission" date="2019-03" db="EMBL/GenBank/DDBJ databases">
        <title>Genomic Encyclopedia of Type Strains, Phase IV (KMG-IV): sequencing the most valuable type-strain genomes for metagenomic binning, comparative biology and taxonomic classification.</title>
        <authorList>
            <person name="Goeker M."/>
        </authorList>
    </citation>
    <scope>NUCLEOTIDE SEQUENCE [LARGE SCALE GENOMIC DNA]</scope>
    <source>
        <strain evidence="6 7">DSM 16326</strain>
    </source>
</reference>
<dbReference type="InterPro" id="IPR036271">
    <property type="entry name" value="Tet_transcr_reg_TetR-rel_C_sf"/>
</dbReference>
<protein>
    <submittedName>
        <fullName evidence="6">TetR family transcriptional regulator</fullName>
    </submittedName>
</protein>
<evidence type="ECO:0000259" key="5">
    <source>
        <dbReference type="PROSITE" id="PS50977"/>
    </source>
</evidence>
<keyword evidence="7" id="KW-1185">Reference proteome</keyword>
<dbReference type="InterPro" id="IPR039536">
    <property type="entry name" value="TetR_C_Proteobacteria"/>
</dbReference>
<dbReference type="SUPFAM" id="SSF48498">
    <property type="entry name" value="Tetracyclin repressor-like, C-terminal domain"/>
    <property type="match status" value="1"/>
</dbReference>
<dbReference type="AlphaFoldDB" id="A0A4R8ILZ3"/>
<dbReference type="PANTHER" id="PTHR30055">
    <property type="entry name" value="HTH-TYPE TRANSCRIPTIONAL REGULATOR RUTR"/>
    <property type="match status" value="1"/>
</dbReference>
<proteinExistence type="predicted"/>
<evidence type="ECO:0000256" key="1">
    <source>
        <dbReference type="ARBA" id="ARBA00023015"/>
    </source>
</evidence>
<evidence type="ECO:0000256" key="3">
    <source>
        <dbReference type="ARBA" id="ARBA00023163"/>
    </source>
</evidence>
<evidence type="ECO:0000313" key="6">
    <source>
        <dbReference type="EMBL" id="TDY00090.1"/>
    </source>
</evidence>
<dbReference type="OrthoDB" id="116240at2"/>
<dbReference type="GO" id="GO:0003700">
    <property type="term" value="F:DNA-binding transcription factor activity"/>
    <property type="evidence" value="ECO:0007669"/>
    <property type="project" value="TreeGrafter"/>
</dbReference>
<dbReference type="FunFam" id="1.10.10.60:FF:000141">
    <property type="entry name" value="TetR family transcriptional regulator"/>
    <property type="match status" value="1"/>
</dbReference>
<dbReference type="InterPro" id="IPR001647">
    <property type="entry name" value="HTH_TetR"/>
</dbReference>
<dbReference type="EMBL" id="SOQX01000006">
    <property type="protein sequence ID" value="TDY00090.1"/>
    <property type="molecule type" value="Genomic_DNA"/>
</dbReference>
<dbReference type="GO" id="GO:0000976">
    <property type="term" value="F:transcription cis-regulatory region binding"/>
    <property type="evidence" value="ECO:0007669"/>
    <property type="project" value="TreeGrafter"/>
</dbReference>
<dbReference type="RefSeq" id="WP_134084550.1">
    <property type="nucleotide sequence ID" value="NZ_SOQX01000006.1"/>
</dbReference>
<dbReference type="Gene3D" id="1.10.357.10">
    <property type="entry name" value="Tetracycline Repressor, domain 2"/>
    <property type="match status" value="1"/>
</dbReference>
<accession>A0A4R8ILZ3</accession>
<evidence type="ECO:0000256" key="2">
    <source>
        <dbReference type="ARBA" id="ARBA00023125"/>
    </source>
</evidence>
<keyword evidence="2 4" id="KW-0238">DNA-binding</keyword>